<feature type="compositionally biased region" description="Polar residues" evidence="1">
    <location>
        <begin position="318"/>
        <end position="334"/>
    </location>
</feature>
<dbReference type="EMBL" id="JANBVN010000008">
    <property type="protein sequence ID" value="KAJ9164927.1"/>
    <property type="molecule type" value="Genomic_DNA"/>
</dbReference>
<feature type="region of interest" description="Disordered" evidence="1">
    <location>
        <begin position="637"/>
        <end position="666"/>
    </location>
</feature>
<evidence type="ECO:0000313" key="2">
    <source>
        <dbReference type="EMBL" id="KAJ9164927.1"/>
    </source>
</evidence>
<feature type="region of interest" description="Disordered" evidence="1">
    <location>
        <begin position="590"/>
        <end position="614"/>
    </location>
</feature>
<feature type="region of interest" description="Disordered" evidence="1">
    <location>
        <begin position="267"/>
        <end position="288"/>
    </location>
</feature>
<feature type="compositionally biased region" description="Polar residues" evidence="1">
    <location>
        <begin position="1347"/>
        <end position="1369"/>
    </location>
</feature>
<feature type="region of interest" description="Disordered" evidence="1">
    <location>
        <begin position="1344"/>
        <end position="1419"/>
    </location>
</feature>
<feature type="region of interest" description="Disordered" evidence="1">
    <location>
        <begin position="1196"/>
        <end position="1271"/>
    </location>
</feature>
<feature type="region of interest" description="Disordered" evidence="1">
    <location>
        <begin position="704"/>
        <end position="803"/>
    </location>
</feature>
<accession>A0AA38S8C2</accession>
<feature type="compositionally biased region" description="Acidic residues" evidence="1">
    <location>
        <begin position="948"/>
        <end position="958"/>
    </location>
</feature>
<protein>
    <submittedName>
        <fullName evidence="2">Uncharacterized protein</fullName>
    </submittedName>
</protein>
<feature type="compositionally biased region" description="Low complexity" evidence="1">
    <location>
        <begin position="895"/>
        <end position="905"/>
    </location>
</feature>
<gene>
    <name evidence="2" type="ORF">NKR19_g934</name>
</gene>
<evidence type="ECO:0000256" key="1">
    <source>
        <dbReference type="SAM" id="MobiDB-lite"/>
    </source>
</evidence>
<feature type="region of interest" description="Disordered" evidence="1">
    <location>
        <begin position="1283"/>
        <end position="1328"/>
    </location>
</feature>
<feature type="region of interest" description="Disordered" evidence="1">
    <location>
        <begin position="318"/>
        <end position="338"/>
    </location>
</feature>
<feature type="region of interest" description="Disordered" evidence="1">
    <location>
        <begin position="516"/>
        <end position="577"/>
    </location>
</feature>
<feature type="compositionally biased region" description="Low complexity" evidence="1">
    <location>
        <begin position="549"/>
        <end position="561"/>
    </location>
</feature>
<sequence length="1444" mass="155373">MDCLSREEQHLQRELEDHPAGAMSLILGEKTVTTAQEPLGVNVYVEFTDPVIHSQYSNSYISSQAFVPTDSICEELLGRLENFCRELITRKDPRALERCHDVTGLPKRRRYSITCTILRQGSSYAEGTFKSYQRQPLTIDFTKQVISATHMMVETCLGWYDKDFRVLGYLAHPRPDNLSPPLSPYLEAADLERTEGSIGDIINRSEDSELRRLELDYQAWSVREPLDINLDPSASRPTIETVLDNGRRDTAVHGGPVDDQVYKAENEPAADAREGAVTSTSPAEKTPPRRFLLHNRSSHSLGAKEDLATRNIFRHTRTPSTAVSTKSERGTASNPRIFPLVPTKYPDLSRRNTISITSNDVEDTFPLAVASDDSLPETGTVQIPAKEKPETTVEDQLDEKLQREEIQPVTEGSKVLDEGKLGSSSTARLVNGVQSEPAHSIAEVAAESEFELGSPIILARDPAITEECPHSSATGWDLLFSGAERSEAPVSEQQHDEDLPTFDAFARSRIDIMETDGQSFDDSDGNNATDVGNSETPHTSTEAEEKESTSTPSTPSLSAGSNSSPRHSIVMTPTMLRTQALPHGNILAAPRLDYGKGQPSSPVEESTVQNGEDDILVVVRDPDGDTRQEIEDERMSWCNEDSPIIADDPEILPELPPSPSMSSKEDDPVVIEGVDVEDLDDTTFDVESEAVTKVGNCCEAAVEAAEPETVMSNGPDSEAQRSESQPLDVELPTSPEIQASEADLDREDVAMNEPPEAPLTETEGELTHVEATPCVAASSAAPLLSEVHPPTSAQSPERMPLPSEDLSIEDEDLRRSDLADNAELEGELFSAEDSIKEIGDAAPVSPVLETIIPDPAVVPLPSSPEIQATPVDWHTEDIGVDAYLEIPTGDDDSSPAKASDDASTSCGEVVPAELSLSSALDHTLLCTGGVDGKDGNELASDPPGIVDLDGDLLSDQDEHEQPNEVSSETLIPDAATLQVAPSPEIEASEGAPDDQENAMNEVAGALNGEDENSGAVDAATSDNGMVYPNATASGETGQERHAPLNALDPSSSAQEIQDDIPSATSELDEEELRELVSTTGSATTQDLYPGDEEKTLSGPNADGVEAHTRTLSNVSDLPSLFAPAISDWLATSDHISPVESESIGFAAPNDTDHRAVLGHSPTELESAKVPTQQAEGTPAVSAFHAAQDIQDPFEQVEPDDSISTVDETEDLHSSPYEQDTTLPHTPRRQLTFPIPTPFSLRTTAFSPSPPSSVLSTSSSSPKHSIDLNRNSVDTISLRRNSVDTFNSQADNTDPRDSVDTIAPLPSSPSSPSHTDTTPYRPSTAGWLGVRGSTTRRFSMPLQHVWDPSSSERGGGSHTSRPGTATSTATVRYASYKRRGGERKRPRLSDLSPRPVTSGGVLESVRAEDDAHDRHGKGRGVASKFVMLFAGMEFAKKALGGEGGG</sequence>
<name>A0AA38S8C2_9PEZI</name>
<feature type="compositionally biased region" description="Low complexity" evidence="1">
    <location>
        <begin position="1251"/>
        <end position="1262"/>
    </location>
</feature>
<feature type="compositionally biased region" description="Polar residues" evidence="1">
    <location>
        <begin position="525"/>
        <end position="538"/>
    </location>
</feature>
<evidence type="ECO:0000313" key="3">
    <source>
        <dbReference type="Proteomes" id="UP001174691"/>
    </source>
</evidence>
<feature type="region of interest" description="Disordered" evidence="1">
    <location>
        <begin position="885"/>
        <end position="908"/>
    </location>
</feature>
<organism evidence="2 3">
    <name type="scientific">Coniochaeta hoffmannii</name>
    <dbReference type="NCBI Taxonomy" id="91930"/>
    <lineage>
        <taxon>Eukaryota</taxon>
        <taxon>Fungi</taxon>
        <taxon>Dikarya</taxon>
        <taxon>Ascomycota</taxon>
        <taxon>Pezizomycotina</taxon>
        <taxon>Sordariomycetes</taxon>
        <taxon>Sordariomycetidae</taxon>
        <taxon>Coniochaetales</taxon>
        <taxon>Coniochaetaceae</taxon>
        <taxon>Coniochaeta</taxon>
    </lineage>
</organism>
<feature type="compositionally biased region" description="Polar residues" evidence="1">
    <location>
        <begin position="598"/>
        <end position="610"/>
    </location>
</feature>
<reference evidence="2" key="1">
    <citation type="submission" date="2022-07" db="EMBL/GenBank/DDBJ databases">
        <title>Fungi with potential for degradation of polypropylene.</title>
        <authorList>
            <person name="Gostincar C."/>
        </authorList>
    </citation>
    <scope>NUCLEOTIDE SEQUENCE</scope>
    <source>
        <strain evidence="2">EXF-13287</strain>
    </source>
</reference>
<keyword evidence="3" id="KW-1185">Reference proteome</keyword>
<feature type="region of interest" description="Disordered" evidence="1">
    <location>
        <begin position="925"/>
        <end position="1103"/>
    </location>
</feature>
<comment type="caution">
    <text evidence="2">The sequence shown here is derived from an EMBL/GenBank/DDBJ whole genome shotgun (WGS) entry which is preliminary data.</text>
</comment>
<dbReference type="Proteomes" id="UP001174691">
    <property type="component" value="Unassembled WGS sequence"/>
</dbReference>
<feature type="compositionally biased region" description="Basic residues" evidence="1">
    <location>
        <begin position="1374"/>
        <end position="1385"/>
    </location>
</feature>
<feature type="compositionally biased region" description="Polar residues" evidence="1">
    <location>
        <begin position="1076"/>
        <end position="1086"/>
    </location>
</feature>
<proteinExistence type="predicted"/>